<sequence>MNGFDPADYRRRVLAAVLKRGGAEASDPFELYDLPVDGDLDDAAVAERVAAVWGFWQRQRDHPKYRVLAAELVAGHDARSAELLDAGRRRTAAARVRAQREQRDAERYALLDAAVARLVDRHRGIPADKVEGLHEVGALAGLTPEEVTARLRRHRRVAAGEPAGERTPGVPAERRRQVRALLDEFGRLTDAPAPPTLLALLGLDASASEPQVRAGAGAWRSRARELPPNRLRTVVDELLVHVAELLEPGAAAVAAYLDAVAADVTDHLRPRVRAAVLVEDRLVAEDHAHLLDEARALGLDDARARAVLAAVARELGAPVETDPAPDTMPTAPPPAPTPAPPHERGWEVPLRAARAALRAARPSEARRLVEDARRLAGPEGATPVRAVADEIAGVLDEAARRWTAASAAVDARRSTEAAEHLEHLDRTARDVPDPRGGALDDLLARVRRDVARADAAVAAALAGPAADRAAALLAVLGTCPGHPGAEAALAAIPVEPPAWVRAARDGRGDVLVVWEASPTPQVRYRVSRRRPDGSWQVVGRVTDTSVLDGGAPPAVEAPVYAVEAVQAGRSSAAVRSDEQTPPTPQVVVAVGGATIAPSAVRAERGPTGSVVVRWTGPPGAEFRVRCALPGGRWRVVGRTRDHEIEDGGAPDGPVPGYTVSASVGGERSAEVASTDAPA</sequence>
<accession>A0ABS6UKF8</accession>
<dbReference type="EMBL" id="JADQDF010000001">
    <property type="protein sequence ID" value="MBW0132314.1"/>
    <property type="molecule type" value="Genomic_DNA"/>
</dbReference>
<feature type="compositionally biased region" description="Pro residues" evidence="1">
    <location>
        <begin position="330"/>
        <end position="340"/>
    </location>
</feature>
<evidence type="ECO:0000256" key="1">
    <source>
        <dbReference type="SAM" id="MobiDB-lite"/>
    </source>
</evidence>
<dbReference type="RefSeq" id="WP_218596367.1">
    <property type="nucleotide sequence ID" value="NZ_JADQDF010000001.1"/>
</dbReference>
<dbReference type="Proteomes" id="UP000694300">
    <property type="component" value="Unassembled WGS sequence"/>
</dbReference>
<feature type="region of interest" description="Disordered" evidence="1">
    <location>
        <begin position="642"/>
        <end position="678"/>
    </location>
</feature>
<reference evidence="2 3" key="1">
    <citation type="submission" date="2020-11" db="EMBL/GenBank/DDBJ databases">
        <title>Pseudonocardia abyssalis sp. nov. and Pseudonocardia oceani sp. nov., description and phylogenomic analysis of two novel actinomycetes isolated from the deep Southern Ocean.</title>
        <authorList>
            <person name="Parra J."/>
        </authorList>
    </citation>
    <scope>NUCLEOTIDE SEQUENCE [LARGE SCALE GENOMIC DNA]</scope>
    <source>
        <strain evidence="3">KRD185</strain>
    </source>
</reference>
<feature type="region of interest" description="Disordered" evidence="1">
    <location>
        <begin position="317"/>
        <end position="344"/>
    </location>
</feature>
<feature type="compositionally biased region" description="Low complexity" evidence="1">
    <location>
        <begin position="317"/>
        <end position="329"/>
    </location>
</feature>
<gene>
    <name evidence="2" type="ORF">I4I82_32225</name>
</gene>
<organism evidence="2 3">
    <name type="scientific">Pseudonocardia oceani</name>
    <dbReference type="NCBI Taxonomy" id="2792013"/>
    <lineage>
        <taxon>Bacteria</taxon>
        <taxon>Bacillati</taxon>
        <taxon>Actinomycetota</taxon>
        <taxon>Actinomycetes</taxon>
        <taxon>Pseudonocardiales</taxon>
        <taxon>Pseudonocardiaceae</taxon>
        <taxon>Pseudonocardia</taxon>
    </lineage>
</organism>
<protein>
    <submittedName>
        <fullName evidence="2">Ig-like domain repeat protein</fullName>
    </submittedName>
</protein>
<name>A0ABS6UKF8_9PSEU</name>
<evidence type="ECO:0000313" key="2">
    <source>
        <dbReference type="EMBL" id="MBW0132314.1"/>
    </source>
</evidence>
<evidence type="ECO:0000313" key="3">
    <source>
        <dbReference type="Proteomes" id="UP000694300"/>
    </source>
</evidence>
<comment type="caution">
    <text evidence="2">The sequence shown here is derived from an EMBL/GenBank/DDBJ whole genome shotgun (WGS) entry which is preliminary data.</text>
</comment>
<keyword evidence="3" id="KW-1185">Reference proteome</keyword>
<proteinExistence type="predicted"/>